<reference evidence="9" key="3">
    <citation type="submission" date="2023-07" db="EMBL/GenBank/DDBJ databases">
        <title>An improved reference 1 genome and first organelle genomes of Quercus suber.</title>
        <authorList>
            <consortium name="Genosuber Consortium"/>
            <person name="Usie A."/>
            <person name="Serra O."/>
            <person name="Barros P."/>
        </authorList>
    </citation>
    <scope>NUCLEOTIDE SEQUENCE</scope>
    <source>
        <strain evidence="9">HL8</strain>
        <tissue evidence="9">Leaves</tissue>
    </source>
</reference>
<proteinExistence type="predicted"/>
<sequence>MVVTEKGDAYSVGVMALETIIGMHPGELLSSLSPSSSNQDVMLKDVLDPRLSPPIDKWGCARYCPCCNNSICMLTFQPKVPTNHGKCVSRIYFSQSNIGETFP</sequence>
<evidence type="ECO:0000256" key="2">
    <source>
        <dbReference type="ARBA" id="ARBA00022527"/>
    </source>
</evidence>
<keyword evidence="9" id="KW-0675">Receptor</keyword>
<keyword evidence="6" id="KW-0067">ATP-binding</keyword>
<comment type="catalytic activity">
    <reaction evidence="8">
        <text>L-seryl-[protein] + ATP = O-phospho-L-seryl-[protein] + ADP + H(+)</text>
        <dbReference type="Rhea" id="RHEA:17989"/>
        <dbReference type="Rhea" id="RHEA-COMP:9863"/>
        <dbReference type="Rhea" id="RHEA-COMP:11604"/>
        <dbReference type="ChEBI" id="CHEBI:15378"/>
        <dbReference type="ChEBI" id="CHEBI:29999"/>
        <dbReference type="ChEBI" id="CHEBI:30616"/>
        <dbReference type="ChEBI" id="CHEBI:83421"/>
        <dbReference type="ChEBI" id="CHEBI:456216"/>
        <dbReference type="EC" id="2.7.11.1"/>
    </reaction>
</comment>
<dbReference type="GO" id="GO:0005524">
    <property type="term" value="F:ATP binding"/>
    <property type="evidence" value="ECO:0007669"/>
    <property type="project" value="UniProtKB-KW"/>
</dbReference>
<dbReference type="PANTHER" id="PTHR48005">
    <property type="entry name" value="LEUCINE RICH REPEAT KINASE 2"/>
    <property type="match status" value="1"/>
</dbReference>
<dbReference type="EMBL" id="PKMF04000021">
    <property type="protein sequence ID" value="KAK7858198.1"/>
    <property type="molecule type" value="Genomic_DNA"/>
</dbReference>
<keyword evidence="2" id="KW-0723">Serine/threonine-protein kinase</keyword>
<reference evidence="9" key="1">
    <citation type="submission" date="2017-12" db="EMBL/GenBank/DDBJ databases">
        <authorList>
            <person name="Barbosa P."/>
            <person name="Usie A."/>
            <person name="Ramos A.M."/>
        </authorList>
    </citation>
    <scope>NUCLEOTIDE SEQUENCE</scope>
    <source>
        <strain evidence="9">HL8</strain>
        <tissue evidence="9">Leaves</tissue>
    </source>
</reference>
<evidence type="ECO:0000313" key="9">
    <source>
        <dbReference type="EMBL" id="KAK7858198.1"/>
    </source>
</evidence>
<evidence type="ECO:0000256" key="6">
    <source>
        <dbReference type="ARBA" id="ARBA00022840"/>
    </source>
</evidence>
<evidence type="ECO:0000256" key="4">
    <source>
        <dbReference type="ARBA" id="ARBA00022741"/>
    </source>
</evidence>
<evidence type="ECO:0000256" key="7">
    <source>
        <dbReference type="ARBA" id="ARBA00047899"/>
    </source>
</evidence>
<gene>
    <name evidence="9" type="primary">MIK2_128</name>
    <name evidence="9" type="ORF">CFP56_013839</name>
</gene>
<comment type="catalytic activity">
    <reaction evidence="7">
        <text>L-threonyl-[protein] + ATP = O-phospho-L-threonyl-[protein] + ADP + H(+)</text>
        <dbReference type="Rhea" id="RHEA:46608"/>
        <dbReference type="Rhea" id="RHEA-COMP:11060"/>
        <dbReference type="Rhea" id="RHEA-COMP:11605"/>
        <dbReference type="ChEBI" id="CHEBI:15378"/>
        <dbReference type="ChEBI" id="CHEBI:30013"/>
        <dbReference type="ChEBI" id="CHEBI:30616"/>
        <dbReference type="ChEBI" id="CHEBI:61977"/>
        <dbReference type="ChEBI" id="CHEBI:456216"/>
        <dbReference type="EC" id="2.7.11.1"/>
    </reaction>
</comment>
<keyword evidence="5 9" id="KW-0418">Kinase</keyword>
<reference evidence="9" key="2">
    <citation type="journal article" date="2018" name="Sci. Data">
        <title>The draft genome sequence of cork oak.</title>
        <authorList>
            <person name="Ramos A.M."/>
            <person name="Usie A."/>
            <person name="Barbosa P."/>
            <person name="Barros P.M."/>
            <person name="Capote T."/>
            <person name="Chaves I."/>
            <person name="Simoes F."/>
            <person name="Abreu I."/>
            <person name="Carrasquinho I."/>
            <person name="Faro C."/>
            <person name="Guimaraes J.B."/>
            <person name="Mendonca D."/>
            <person name="Nobrega F."/>
            <person name="Rodrigues L."/>
            <person name="Saibo N.J.M."/>
            <person name="Varela M.C."/>
            <person name="Egas C."/>
            <person name="Matos J."/>
            <person name="Miguel C.M."/>
            <person name="Oliveira M.M."/>
            <person name="Ricardo C.P."/>
            <person name="Goncalves S."/>
        </authorList>
    </citation>
    <scope>NUCLEOTIDE SEQUENCE [LARGE SCALE GENOMIC DNA]</scope>
    <source>
        <strain evidence="9">HL8</strain>
    </source>
</reference>
<evidence type="ECO:0000256" key="8">
    <source>
        <dbReference type="ARBA" id="ARBA00048679"/>
    </source>
</evidence>
<accession>A0AAW0M2T9</accession>
<dbReference type="PANTHER" id="PTHR48005:SF16">
    <property type="entry name" value="MDIS1-INTERACTING RECEPTOR LIKE KINASE 2-LIKE ISOFORM X1"/>
    <property type="match status" value="1"/>
</dbReference>
<name>A0AAW0M2T9_QUESU</name>
<comment type="caution">
    <text evidence="9">The sequence shown here is derived from an EMBL/GenBank/DDBJ whole genome shotgun (WGS) entry which is preliminary data.</text>
</comment>
<keyword evidence="4" id="KW-0547">Nucleotide-binding</keyword>
<dbReference type="InterPro" id="IPR051420">
    <property type="entry name" value="Ser_Thr_Kinases_DiverseReg"/>
</dbReference>
<keyword evidence="3" id="KW-0808">Transferase</keyword>
<evidence type="ECO:0000256" key="1">
    <source>
        <dbReference type="ARBA" id="ARBA00012513"/>
    </source>
</evidence>
<dbReference type="GO" id="GO:0004674">
    <property type="term" value="F:protein serine/threonine kinase activity"/>
    <property type="evidence" value="ECO:0007669"/>
    <property type="project" value="UniProtKB-KW"/>
</dbReference>
<dbReference type="EC" id="2.7.11.1" evidence="1"/>
<dbReference type="AlphaFoldDB" id="A0AAW0M2T9"/>
<organism evidence="9">
    <name type="scientific">Quercus suber</name>
    <name type="common">Cork oak</name>
    <dbReference type="NCBI Taxonomy" id="58331"/>
    <lineage>
        <taxon>Eukaryota</taxon>
        <taxon>Viridiplantae</taxon>
        <taxon>Streptophyta</taxon>
        <taxon>Embryophyta</taxon>
        <taxon>Tracheophyta</taxon>
        <taxon>Spermatophyta</taxon>
        <taxon>Magnoliopsida</taxon>
        <taxon>eudicotyledons</taxon>
        <taxon>Gunneridae</taxon>
        <taxon>Pentapetalae</taxon>
        <taxon>rosids</taxon>
        <taxon>fabids</taxon>
        <taxon>Fagales</taxon>
        <taxon>Fagaceae</taxon>
        <taxon>Quercus</taxon>
    </lineage>
</organism>
<protein>
    <recommendedName>
        <fullName evidence="1">non-specific serine/threonine protein kinase</fullName>
        <ecNumber evidence="1">2.7.11.1</ecNumber>
    </recommendedName>
</protein>
<evidence type="ECO:0000256" key="3">
    <source>
        <dbReference type="ARBA" id="ARBA00022679"/>
    </source>
</evidence>
<evidence type="ECO:0000256" key="5">
    <source>
        <dbReference type="ARBA" id="ARBA00022777"/>
    </source>
</evidence>